<evidence type="ECO:0000313" key="1">
    <source>
        <dbReference type="EMBL" id="OGL44118.1"/>
    </source>
</evidence>
<accession>A0A1F7RSQ0</accession>
<dbReference type="EMBL" id="MGDF01000160">
    <property type="protein sequence ID" value="OGL44118.1"/>
    <property type="molecule type" value="Genomic_DNA"/>
</dbReference>
<dbReference type="Proteomes" id="UP000178435">
    <property type="component" value="Unassembled WGS sequence"/>
</dbReference>
<dbReference type="AlphaFoldDB" id="A0A1F7RSQ0"/>
<dbReference type="PROSITE" id="PS51257">
    <property type="entry name" value="PROKAR_LIPOPROTEIN"/>
    <property type="match status" value="1"/>
</dbReference>
<protein>
    <recommendedName>
        <fullName evidence="3">Lipoprotein</fullName>
    </recommendedName>
</protein>
<name>A0A1F7RSQ0_9BACT</name>
<reference evidence="1 2" key="1">
    <citation type="journal article" date="2016" name="Nat. Commun.">
        <title>Thousands of microbial genomes shed light on interconnected biogeochemical processes in an aquifer system.</title>
        <authorList>
            <person name="Anantharaman K."/>
            <person name="Brown C.T."/>
            <person name="Hug L.A."/>
            <person name="Sharon I."/>
            <person name="Castelle C.J."/>
            <person name="Probst A.J."/>
            <person name="Thomas B.C."/>
            <person name="Singh A."/>
            <person name="Wilkins M.J."/>
            <person name="Karaoz U."/>
            <person name="Brodie E.L."/>
            <person name="Williams K.H."/>
            <person name="Hubbard S.S."/>
            <person name="Banfield J.F."/>
        </authorList>
    </citation>
    <scope>NUCLEOTIDE SEQUENCE [LARGE SCALE GENOMIC DNA]</scope>
</reference>
<proteinExistence type="predicted"/>
<evidence type="ECO:0008006" key="3">
    <source>
        <dbReference type="Google" id="ProtNLM"/>
    </source>
</evidence>
<comment type="caution">
    <text evidence="1">The sequence shown here is derived from an EMBL/GenBank/DDBJ whole genome shotgun (WGS) entry which is preliminary data.</text>
</comment>
<sequence length="193" mass="22684">MVNTKSISRFFLIFVFTLITSCAHYHPILPDTEIKKLSNEEFKNYFIKRLDEVILVQVFSNKLAINKPVSDGTTIRNMRVGTISSIISRDEPLFKQCRAEYEILKSELTKRSQGKDNQLFTETMGKAEKLLEEHLDRIWSETQNIAGQEIDYSQFETEFVDFKKFYEIRLHNDKAKGNLVDILFEKPYFESSY</sequence>
<evidence type="ECO:0000313" key="2">
    <source>
        <dbReference type="Proteomes" id="UP000178435"/>
    </source>
</evidence>
<gene>
    <name evidence="1" type="ORF">A2149_04955</name>
</gene>
<organism evidence="1 2">
    <name type="scientific">Candidatus Schekmanbacteria bacterium RBG_16_38_11</name>
    <dbReference type="NCBI Taxonomy" id="1817880"/>
    <lineage>
        <taxon>Bacteria</taxon>
        <taxon>Candidatus Schekmaniibacteriota</taxon>
    </lineage>
</organism>